<dbReference type="GO" id="GO:0006508">
    <property type="term" value="P:proteolysis"/>
    <property type="evidence" value="ECO:0007669"/>
    <property type="project" value="UniProtKB-KW"/>
</dbReference>
<proteinExistence type="predicted"/>
<dbReference type="Proteomes" id="UP001318682">
    <property type="component" value="Chromosome"/>
</dbReference>
<evidence type="ECO:0000313" key="1">
    <source>
        <dbReference type="EMBL" id="WVX47487.1"/>
    </source>
</evidence>
<dbReference type="PANTHER" id="PTHR35802:SF1">
    <property type="entry name" value="PROTEASE SYNTHASE AND SPORULATION PROTEIN PAI 2"/>
    <property type="match status" value="1"/>
</dbReference>
<dbReference type="PANTHER" id="PTHR35802">
    <property type="entry name" value="PROTEASE SYNTHASE AND SPORULATION PROTEIN PAI 2"/>
    <property type="match status" value="1"/>
</dbReference>
<accession>A0ABZ2BQH6</accession>
<dbReference type="Gene3D" id="2.30.110.10">
    <property type="entry name" value="Electron Transport, Fmn-binding Protein, Chain A"/>
    <property type="match status" value="1"/>
</dbReference>
<dbReference type="EMBL" id="CP143423">
    <property type="protein sequence ID" value="WVX47487.1"/>
    <property type="molecule type" value="Genomic_DNA"/>
</dbReference>
<dbReference type="PIRSF" id="PIRSF010372">
    <property type="entry name" value="PaiB"/>
    <property type="match status" value="1"/>
</dbReference>
<dbReference type="InterPro" id="IPR007396">
    <property type="entry name" value="TR_PAI2-type"/>
</dbReference>
<evidence type="ECO:0000313" key="2">
    <source>
        <dbReference type="Proteomes" id="UP001318682"/>
    </source>
</evidence>
<sequence>MHPNPVFHTQEDATNHAYARDRAFGVLAVSGAAAPWLSHIPFLLDEEGGTLWLHLLRSNPIARALKEGALPARIAVSGPDSYVSPDWYGVIDQVPTWNYVAVHVTGTLELRPQEELHALLDRQSAFFEDRLLPKEPWTTPKMSPGVMEKMMRAIVPCRMAVTGVDGTWKLNQNKPDDVRLRAADHVEAFGQGSDLAVLAALMRGANRQGK</sequence>
<name>A0ABZ2BQH6_9RHOB</name>
<keyword evidence="1" id="KW-0645">Protease</keyword>
<dbReference type="InterPro" id="IPR012349">
    <property type="entry name" value="Split_barrel_FMN-bd"/>
</dbReference>
<gene>
    <name evidence="1" type="primary">paiB</name>
    <name evidence="1" type="ORF">ROLI_005550</name>
</gene>
<dbReference type="SUPFAM" id="SSF50475">
    <property type="entry name" value="FMN-binding split barrel"/>
    <property type="match status" value="1"/>
</dbReference>
<dbReference type="RefSeq" id="WP_187429147.1">
    <property type="nucleotide sequence ID" value="NZ_CP143423.1"/>
</dbReference>
<keyword evidence="2" id="KW-1185">Reference proteome</keyword>
<organism evidence="1 2">
    <name type="scientific">Roseobacter fucihabitans</name>
    <dbReference type="NCBI Taxonomy" id="1537242"/>
    <lineage>
        <taxon>Bacteria</taxon>
        <taxon>Pseudomonadati</taxon>
        <taxon>Pseudomonadota</taxon>
        <taxon>Alphaproteobacteria</taxon>
        <taxon>Rhodobacterales</taxon>
        <taxon>Roseobacteraceae</taxon>
        <taxon>Roseobacter</taxon>
    </lineage>
</organism>
<dbReference type="GO" id="GO:0008233">
    <property type="term" value="F:peptidase activity"/>
    <property type="evidence" value="ECO:0007669"/>
    <property type="project" value="UniProtKB-KW"/>
</dbReference>
<dbReference type="Pfam" id="PF04299">
    <property type="entry name" value="FMN_bind_2"/>
    <property type="match status" value="1"/>
</dbReference>
<protein>
    <submittedName>
        <fullName evidence="1">Protease synthase and sporulation protein PAI 2</fullName>
    </submittedName>
</protein>
<reference evidence="2" key="1">
    <citation type="submission" date="2024-01" db="EMBL/GenBank/DDBJ databases">
        <title>Roseobacter fucihabitans sp. nov., isolated from the brown alga Fucus spiralis.</title>
        <authorList>
            <person name="Hahnke S."/>
            <person name="Berger M."/>
            <person name="Schlingloff A."/>
            <person name="Athale I."/>
            <person name="Neumann-Schaal M."/>
            <person name="Adenaya A."/>
            <person name="Poehlein A."/>
            <person name="Daniel R."/>
            <person name="Pertersen J."/>
            <person name="Brinkhoff T."/>
        </authorList>
    </citation>
    <scope>NUCLEOTIDE SEQUENCE [LARGE SCALE GENOMIC DNA]</scope>
    <source>
        <strain evidence="2">B14</strain>
    </source>
</reference>
<keyword evidence="1" id="KW-0378">Hydrolase</keyword>